<protein>
    <submittedName>
        <fullName evidence="13">Glycerol-3-phosphate dehydrogenase</fullName>
    </submittedName>
</protein>
<evidence type="ECO:0000259" key="11">
    <source>
        <dbReference type="Pfam" id="PF01210"/>
    </source>
</evidence>
<sequence length="342" mass="35963">MATILILGAGVMGSALAVPASDNGHTVTLAGTPLDTQVITRLKEKGGVHPKLDKPLADTVTILDDREVTPEHAAAADFVIIGVSSPGIDWAVRRLNDLLRMRKPVAFVTKGLDRQGDRIVTYAETLPGLVPNIASFIGIGGPCIAKELSNRFPTLSIYASSDRVAAETAAGLMRTPYYRLAIAEDATGVEACAALKNFFAIGVSAMQTRYPDRTRADGQSKNPTAGAFNQAAQEMAALCEYIGGVRATAFDLAGLGDLHVTVGGGRNSRLGHGLGGNRTVPDVMSGELAGETVEGIDTARIVDALLRQVDDAATRFPLATAITRAVTGNGTLDFDFDRLFGW</sequence>
<evidence type="ECO:0000256" key="3">
    <source>
        <dbReference type="ARBA" id="ARBA00023002"/>
    </source>
</evidence>
<dbReference type="AlphaFoldDB" id="A0A2N0CZE6"/>
<comment type="similarity">
    <text evidence="1">Belongs to the NAD-dependent glycerol-3-phosphate dehydrogenase family.</text>
</comment>
<feature type="domain" description="Glycerol-3-phosphate dehydrogenase NAD-dependent N-terminal" evidence="11">
    <location>
        <begin position="4"/>
        <end position="163"/>
    </location>
</feature>
<keyword evidence="3" id="KW-0560">Oxidoreductase</keyword>
<dbReference type="Pfam" id="PF01210">
    <property type="entry name" value="NAD_Gly3P_dh_N"/>
    <property type="match status" value="1"/>
</dbReference>
<feature type="chain" id="PRO_5014838729" evidence="10">
    <location>
        <begin position="18"/>
        <end position="342"/>
    </location>
</feature>
<keyword evidence="6" id="KW-1208">Phospholipid metabolism</keyword>
<keyword evidence="4" id="KW-0443">Lipid metabolism</keyword>
<gene>
    <name evidence="13" type="ORF">CWR43_34260</name>
</gene>
<feature type="signal peptide" evidence="10">
    <location>
        <begin position="1"/>
        <end position="17"/>
    </location>
</feature>
<dbReference type="Gene3D" id="3.40.50.720">
    <property type="entry name" value="NAD(P)-binding Rossmann-like Domain"/>
    <property type="match status" value="1"/>
</dbReference>
<feature type="domain" description="Glycerol-3-phosphate dehydrogenase NAD-dependent C-terminal" evidence="12">
    <location>
        <begin position="185"/>
        <end position="329"/>
    </location>
</feature>
<keyword evidence="5" id="KW-0594">Phospholipid biosynthesis</keyword>
<reference evidence="13 14" key="1">
    <citation type="submission" date="2017-11" db="EMBL/GenBank/DDBJ databases">
        <authorList>
            <person name="Han C.G."/>
        </authorList>
    </citation>
    <scope>NUCLEOTIDE SEQUENCE [LARGE SCALE GENOMIC DNA]</scope>
    <source>
        <strain evidence="13 14">HCNT1</strain>
    </source>
</reference>
<dbReference type="GO" id="GO:0046168">
    <property type="term" value="P:glycerol-3-phosphate catabolic process"/>
    <property type="evidence" value="ECO:0007669"/>
    <property type="project" value="InterPro"/>
</dbReference>
<dbReference type="STRING" id="1041146.GCA_000427985_03348"/>
<dbReference type="Proteomes" id="UP000232164">
    <property type="component" value="Unassembled WGS sequence"/>
</dbReference>
<evidence type="ECO:0000256" key="8">
    <source>
        <dbReference type="PIRSR" id="PIRSR000114-2"/>
    </source>
</evidence>
<reference evidence="13 14" key="2">
    <citation type="submission" date="2017-12" db="EMBL/GenBank/DDBJ databases">
        <title>Genome sequence of Rhizobium sullae HCNT1 isolated from Sulla coronaria nodules and featuring peculiar denitrification phenotypes.</title>
        <authorList>
            <person name="De Diego-Diaz B."/>
            <person name="Treu L."/>
            <person name="Campanaro S."/>
            <person name="Da Silva Duarte V."/>
            <person name="Basaglia M."/>
            <person name="Favaro L."/>
            <person name="Casella S."/>
            <person name="Squartini A."/>
        </authorList>
    </citation>
    <scope>NUCLEOTIDE SEQUENCE [LARGE SCALE GENOMIC DNA]</scope>
    <source>
        <strain evidence="13 14">HCNT1</strain>
    </source>
</reference>
<dbReference type="InterPro" id="IPR006109">
    <property type="entry name" value="G3P_DH_NAD-dep_C"/>
</dbReference>
<evidence type="ECO:0000259" key="12">
    <source>
        <dbReference type="Pfam" id="PF07479"/>
    </source>
</evidence>
<keyword evidence="2" id="KW-0444">Lipid biosynthesis</keyword>
<dbReference type="Gene3D" id="1.10.1040.10">
    <property type="entry name" value="N-(1-d-carboxylethyl)-l-norvaline Dehydrogenase, domain 2"/>
    <property type="match status" value="1"/>
</dbReference>
<evidence type="ECO:0000256" key="10">
    <source>
        <dbReference type="SAM" id="SignalP"/>
    </source>
</evidence>
<evidence type="ECO:0000256" key="5">
    <source>
        <dbReference type="ARBA" id="ARBA00023209"/>
    </source>
</evidence>
<comment type="caution">
    <text evidence="13">The sequence shown here is derived from an EMBL/GenBank/DDBJ whole genome shotgun (WGS) entry which is preliminary data.</text>
</comment>
<dbReference type="GO" id="GO:0016616">
    <property type="term" value="F:oxidoreductase activity, acting on the CH-OH group of donors, NAD or NADP as acceptor"/>
    <property type="evidence" value="ECO:0007669"/>
    <property type="project" value="InterPro"/>
</dbReference>
<dbReference type="RefSeq" id="WP_100773196.1">
    <property type="nucleotide sequence ID" value="NZ_PIQN01000032.1"/>
</dbReference>
<dbReference type="GO" id="GO:0005829">
    <property type="term" value="C:cytosol"/>
    <property type="evidence" value="ECO:0007669"/>
    <property type="project" value="TreeGrafter"/>
</dbReference>
<accession>A0A2N0CZE6</accession>
<feature type="binding site" evidence="8">
    <location>
        <position position="110"/>
    </location>
    <ligand>
        <name>substrate</name>
    </ligand>
</feature>
<dbReference type="SUPFAM" id="SSF51735">
    <property type="entry name" value="NAD(P)-binding Rossmann-fold domains"/>
    <property type="match status" value="1"/>
</dbReference>
<evidence type="ECO:0000256" key="1">
    <source>
        <dbReference type="ARBA" id="ARBA00011009"/>
    </source>
</evidence>
<dbReference type="InterPro" id="IPR011128">
    <property type="entry name" value="G3P_DH_NAD-dep_N"/>
</dbReference>
<feature type="binding site" evidence="9">
    <location>
        <begin position="8"/>
        <end position="13"/>
    </location>
    <ligand>
        <name>NAD(+)</name>
        <dbReference type="ChEBI" id="CHEBI:57540"/>
    </ligand>
</feature>
<name>A0A2N0CZE6_RHISU</name>
<dbReference type="PANTHER" id="PTHR11728">
    <property type="entry name" value="GLYCEROL-3-PHOSPHATE DEHYDROGENASE"/>
    <property type="match status" value="1"/>
</dbReference>
<dbReference type="GO" id="GO:0051287">
    <property type="term" value="F:NAD binding"/>
    <property type="evidence" value="ECO:0007669"/>
    <property type="project" value="InterPro"/>
</dbReference>
<feature type="binding site" evidence="9">
    <location>
        <position position="145"/>
    </location>
    <ligand>
        <name>NAD(+)</name>
        <dbReference type="ChEBI" id="CHEBI:57540"/>
    </ligand>
</feature>
<dbReference type="PANTHER" id="PTHR11728:SF1">
    <property type="entry name" value="GLYCEROL-3-PHOSPHATE DEHYDROGENASE [NAD(+)] 2, CHLOROPLASTIC"/>
    <property type="match status" value="1"/>
</dbReference>
<dbReference type="InterPro" id="IPR008927">
    <property type="entry name" value="6-PGluconate_DH-like_C_sf"/>
</dbReference>
<evidence type="ECO:0000256" key="9">
    <source>
        <dbReference type="PIRSR" id="PIRSR000114-3"/>
    </source>
</evidence>
<evidence type="ECO:0000256" key="2">
    <source>
        <dbReference type="ARBA" id="ARBA00022516"/>
    </source>
</evidence>
<dbReference type="GO" id="GO:0005975">
    <property type="term" value="P:carbohydrate metabolic process"/>
    <property type="evidence" value="ECO:0007669"/>
    <property type="project" value="InterPro"/>
</dbReference>
<feature type="binding site" evidence="8">
    <location>
        <begin position="266"/>
        <end position="267"/>
    </location>
    <ligand>
        <name>substrate</name>
    </ligand>
</feature>
<dbReference type="EMBL" id="PIQN01000032">
    <property type="protein sequence ID" value="PKA39230.1"/>
    <property type="molecule type" value="Genomic_DNA"/>
</dbReference>
<evidence type="ECO:0000313" key="14">
    <source>
        <dbReference type="Proteomes" id="UP000232164"/>
    </source>
</evidence>
<dbReference type="InterPro" id="IPR036291">
    <property type="entry name" value="NAD(P)-bd_dom_sf"/>
</dbReference>
<dbReference type="InterPro" id="IPR013328">
    <property type="entry name" value="6PGD_dom2"/>
</dbReference>
<organism evidence="13 14">
    <name type="scientific">Rhizobium sullae</name>
    <name type="common">Rhizobium hedysari</name>
    <dbReference type="NCBI Taxonomy" id="50338"/>
    <lineage>
        <taxon>Bacteria</taxon>
        <taxon>Pseudomonadati</taxon>
        <taxon>Pseudomonadota</taxon>
        <taxon>Alphaproteobacteria</taxon>
        <taxon>Hyphomicrobiales</taxon>
        <taxon>Rhizobiaceae</taxon>
        <taxon>Rhizobium/Agrobacterium group</taxon>
        <taxon>Rhizobium</taxon>
    </lineage>
</organism>
<evidence type="ECO:0000313" key="13">
    <source>
        <dbReference type="EMBL" id="PKA39230.1"/>
    </source>
</evidence>
<keyword evidence="10" id="KW-0732">Signal</keyword>
<dbReference type="Pfam" id="PF07479">
    <property type="entry name" value="NAD_Gly3P_dh_C"/>
    <property type="match status" value="1"/>
</dbReference>
<dbReference type="InterPro" id="IPR006168">
    <property type="entry name" value="G3P_DH_NAD-dep"/>
</dbReference>
<proteinExistence type="inferred from homology"/>
<feature type="binding site" evidence="9">
    <location>
        <position position="266"/>
    </location>
    <ligand>
        <name>NAD(+)</name>
        <dbReference type="ChEBI" id="CHEBI:57540"/>
    </ligand>
</feature>
<evidence type="ECO:0000256" key="6">
    <source>
        <dbReference type="ARBA" id="ARBA00023264"/>
    </source>
</evidence>
<dbReference type="GO" id="GO:0008654">
    <property type="term" value="P:phospholipid biosynthetic process"/>
    <property type="evidence" value="ECO:0007669"/>
    <property type="project" value="UniProtKB-KW"/>
</dbReference>
<dbReference type="SUPFAM" id="SSF48179">
    <property type="entry name" value="6-phosphogluconate dehydrogenase C-terminal domain-like"/>
    <property type="match status" value="1"/>
</dbReference>
<keyword evidence="9" id="KW-0520">NAD</keyword>
<evidence type="ECO:0000256" key="7">
    <source>
        <dbReference type="PIRSR" id="PIRSR000114-1"/>
    </source>
</evidence>
<feature type="active site" description="Proton acceptor" evidence="7">
    <location>
        <position position="196"/>
    </location>
</feature>
<dbReference type="PIRSF" id="PIRSF000114">
    <property type="entry name" value="Glycerol-3-P_dh"/>
    <property type="match status" value="1"/>
</dbReference>
<evidence type="ECO:0000256" key="4">
    <source>
        <dbReference type="ARBA" id="ARBA00023098"/>
    </source>
</evidence>